<dbReference type="Proteomes" id="UP000275772">
    <property type="component" value="Unassembled WGS sequence"/>
</dbReference>
<dbReference type="PANTHER" id="PTHR42105">
    <property type="entry name" value="DIM2-ASSOCIATED PROTEIN 1"/>
    <property type="match status" value="1"/>
</dbReference>
<feature type="compositionally biased region" description="Basic and acidic residues" evidence="1">
    <location>
        <begin position="954"/>
        <end position="965"/>
    </location>
</feature>
<evidence type="ECO:0000313" key="3">
    <source>
        <dbReference type="Proteomes" id="UP000275772"/>
    </source>
</evidence>
<dbReference type="VEuPathDB" id="FungiDB:BLGHR1_16636"/>
<feature type="compositionally biased region" description="Polar residues" evidence="1">
    <location>
        <begin position="15"/>
        <end position="36"/>
    </location>
</feature>
<feature type="compositionally biased region" description="Basic and acidic residues" evidence="1">
    <location>
        <begin position="890"/>
        <end position="908"/>
    </location>
</feature>
<feature type="compositionally biased region" description="Basic and acidic residues" evidence="1">
    <location>
        <begin position="1440"/>
        <end position="1450"/>
    </location>
</feature>
<organism evidence="2 3">
    <name type="scientific">Blumeria hordei</name>
    <name type="common">Barley powdery mildew</name>
    <name type="synonym">Blumeria graminis f. sp. hordei</name>
    <dbReference type="NCBI Taxonomy" id="2867405"/>
    <lineage>
        <taxon>Eukaryota</taxon>
        <taxon>Fungi</taxon>
        <taxon>Dikarya</taxon>
        <taxon>Ascomycota</taxon>
        <taxon>Pezizomycotina</taxon>
        <taxon>Leotiomycetes</taxon>
        <taxon>Erysiphales</taxon>
        <taxon>Erysiphaceae</taxon>
        <taxon>Blumeria</taxon>
    </lineage>
</organism>
<feature type="compositionally biased region" description="Polar residues" evidence="1">
    <location>
        <begin position="729"/>
        <end position="739"/>
    </location>
</feature>
<feature type="compositionally biased region" description="Polar residues" evidence="1">
    <location>
        <begin position="653"/>
        <end position="665"/>
    </location>
</feature>
<protein>
    <submittedName>
        <fullName evidence="2">Uncharacterized protein</fullName>
    </submittedName>
</protein>
<feature type="compositionally biased region" description="Polar residues" evidence="1">
    <location>
        <begin position="60"/>
        <end position="69"/>
    </location>
</feature>
<feature type="compositionally biased region" description="Polar residues" evidence="1">
    <location>
        <begin position="866"/>
        <end position="889"/>
    </location>
</feature>
<feature type="region of interest" description="Disordered" evidence="1">
    <location>
        <begin position="624"/>
        <end position="672"/>
    </location>
</feature>
<feature type="region of interest" description="Disordered" evidence="1">
    <location>
        <begin position="715"/>
        <end position="780"/>
    </location>
</feature>
<feature type="compositionally biased region" description="Polar residues" evidence="1">
    <location>
        <begin position="944"/>
        <end position="953"/>
    </location>
</feature>
<feature type="region of interest" description="Disordered" evidence="1">
    <location>
        <begin position="866"/>
        <end position="1012"/>
    </location>
</feature>
<feature type="compositionally biased region" description="Basic and acidic residues" evidence="1">
    <location>
        <begin position="393"/>
        <end position="407"/>
    </location>
</feature>
<accession>A0A383UZQ3</accession>
<dbReference type="PANTHER" id="PTHR42105:SF1">
    <property type="entry name" value="TRANSALDOLASE"/>
    <property type="match status" value="1"/>
</dbReference>
<feature type="region of interest" description="Disordered" evidence="1">
    <location>
        <begin position="233"/>
        <end position="312"/>
    </location>
</feature>
<feature type="compositionally biased region" description="Polar residues" evidence="1">
    <location>
        <begin position="747"/>
        <end position="756"/>
    </location>
</feature>
<feature type="region of interest" description="Disordered" evidence="1">
    <location>
        <begin position="573"/>
        <end position="609"/>
    </location>
</feature>
<dbReference type="EMBL" id="UNSH01000086">
    <property type="protein sequence ID" value="SZF05833.1"/>
    <property type="molecule type" value="Genomic_DNA"/>
</dbReference>
<reference evidence="2 3" key="1">
    <citation type="submission" date="2017-11" db="EMBL/GenBank/DDBJ databases">
        <authorList>
            <person name="Kracher B."/>
        </authorList>
    </citation>
    <scope>NUCLEOTIDE SEQUENCE [LARGE SCALE GENOMIC DNA]</scope>
    <source>
        <strain evidence="2 3">RACE1</strain>
    </source>
</reference>
<feature type="region of interest" description="Disordered" evidence="1">
    <location>
        <begin position="373"/>
        <end position="426"/>
    </location>
</feature>
<name>A0A383UZQ3_BLUHO</name>
<feature type="region of interest" description="Disordered" evidence="1">
    <location>
        <begin position="203"/>
        <end position="222"/>
    </location>
</feature>
<feature type="compositionally biased region" description="Polar residues" evidence="1">
    <location>
        <begin position="966"/>
        <end position="989"/>
    </location>
</feature>
<evidence type="ECO:0000313" key="2">
    <source>
        <dbReference type="EMBL" id="SZF05833.1"/>
    </source>
</evidence>
<feature type="compositionally biased region" description="Basic and acidic residues" evidence="1">
    <location>
        <begin position="208"/>
        <end position="217"/>
    </location>
</feature>
<feature type="compositionally biased region" description="Polar residues" evidence="1">
    <location>
        <begin position="627"/>
        <end position="643"/>
    </location>
</feature>
<feature type="region of interest" description="Disordered" evidence="1">
    <location>
        <begin position="1739"/>
        <end position="1786"/>
    </location>
</feature>
<feature type="compositionally biased region" description="Basic and acidic residues" evidence="1">
    <location>
        <begin position="132"/>
        <end position="144"/>
    </location>
</feature>
<gene>
    <name evidence="2" type="ORF">BLGHR1_16636</name>
</gene>
<feature type="compositionally biased region" description="Polar residues" evidence="1">
    <location>
        <begin position="1700"/>
        <end position="1711"/>
    </location>
</feature>
<feature type="compositionally biased region" description="Basic and acidic residues" evidence="1">
    <location>
        <begin position="1687"/>
        <end position="1698"/>
    </location>
</feature>
<feature type="region of interest" description="Disordered" evidence="1">
    <location>
        <begin position="1630"/>
        <end position="1720"/>
    </location>
</feature>
<feature type="compositionally biased region" description="Polar residues" evidence="1">
    <location>
        <begin position="145"/>
        <end position="160"/>
    </location>
</feature>
<feature type="compositionally biased region" description="Polar residues" evidence="1">
    <location>
        <begin position="575"/>
        <end position="609"/>
    </location>
</feature>
<feature type="region of interest" description="Disordered" evidence="1">
    <location>
        <begin position="1"/>
        <end position="174"/>
    </location>
</feature>
<feature type="compositionally biased region" description="Polar residues" evidence="1">
    <location>
        <begin position="234"/>
        <end position="246"/>
    </location>
</feature>
<feature type="compositionally biased region" description="Basic and acidic residues" evidence="1">
    <location>
        <begin position="103"/>
        <end position="114"/>
    </location>
</feature>
<feature type="compositionally biased region" description="Basic and acidic residues" evidence="1">
    <location>
        <begin position="1385"/>
        <end position="1401"/>
    </location>
</feature>
<feature type="compositionally biased region" description="Polar residues" evidence="1">
    <location>
        <begin position="1490"/>
        <end position="1501"/>
    </location>
</feature>
<feature type="compositionally biased region" description="Polar residues" evidence="1">
    <location>
        <begin position="408"/>
        <end position="425"/>
    </location>
</feature>
<evidence type="ECO:0000256" key="1">
    <source>
        <dbReference type="SAM" id="MobiDB-lite"/>
    </source>
</evidence>
<sequence length="1786" mass="199123">MGADHKNPPLPAPTETDSTTGVNEFDSRLTQKTSYSLPEDGTPITIATRRTRTDKDGYTLGSNKSQTSLLIEYFEGGKGNEIETRRPSVRVKVTPSSKIRGRSSSDHIQISERKGTRKSSYTKRVQLPLSNKADRLLEGDRDDQSVGSSRSVTEESNVTSRGGGPIEVEIRPRRHGSPLIPAAVRGAKNPQINLSEISSVPENSFLDGKSRFSDHKRSQSFATGDASVIGTATGALSSMSQKTAKTPTRRRSRSLSRERIVVQKVVQKVRNEKSEQRRRKHSSRSRSVSSELMPETDKPSKRHSGRQNHDDLLVSGADSSLLNSHLGGRSGDGFSYRSATSKSSINNPKLLETVEDAIRRLILPELTALKREQSKNIHRHRRGSITSGSGLSKDSRDAASGENKRETGSQANISALNPSTTNDNDAQILKSTDFHDQIHVTATDSHNINVAQSDTNKKDAYFRGLKEGHDAIRREEPLTTMPRDEIKKVPQEQENCIGQDGSHESLKINRNNSYSVFQPYQELYENDPKMPIVNDLNVSEITRSSILSSKSNSHLAGNRDVISPLRQVLRGIASPSASSHQKLQQGLETQHSNHSRGNLSQHSQQTETQVSFNLEHEFDEHGRKVPATSSFPGSANGGSQLELGQSERHKVSPTPSQTNIGTNHSPIRGRGTDSAQEKKAQYFYQNIQEVPPPLRYIPYAQERRGLSPIPSVSGWTDGDVENYRDSRMTRSTGSYSSMGRSAMHRQSVISVNSHESNSPRRKSRDATELLQGDLSDSEVTQDLQYWEEQHEENNRNRNMGDGDFHVIHSNQQSHSLQNIMENEPKNRGSNEQITQSNQIRLDSIHKAAEIDSRVASLVNGSELTTTSGNNLDYEHNNLNPLNQSAPTNQGEKDHTGRNDVHDELKWTTEKNSTSKLDKTEADEDEIRCNTIPEHHNLRVRNQDENSCTSASDVSSRDEKSAKNQVHETISSNPSIKNASNTSIQKISRQGDSEDTMWEAPKMTSSGVPDLNDPMPEIGFGDAESDLLTNPSDIAYTEKERQKPLKNYPQNFQGENDDNMEKLDSYQKEVSSNRAEDVVNIRKSDIPSHQNQGTDHENEGIWQRNSNERRRDTLITNPYENTSPLPAVDALDHDLSDFQAIDESFLPSKLSFPARGINSPRDEGYVSSVPNKISQGMKTSDSLSKELVNSGEINRDPFYTQKLERHLSDLSNGMGSPMYDSATGNGIDRIESRDIVALMDHLTVRDAQRSARDTEILVTLVRAAAEMRNSFEDMKRLLADTEDVIITEVQANTEKSVQKVINGPRPLPQSGPRSFKQISRNDIFDDIPAKKRNVFRRALKGLSMKSANDLGKIEEMLVQLLGEVEGLKVAQGLKPMGQYTDPYDQPTREGFKKEGNRFEPERNNATPSTNYANHSGPVPHEQLHKMSEHKFSDQRVSTVPERVESEAEAEGKLPSPHRPSSENRPQTPLQDPTWRESVPIETPPSPPVAIATQSPRNITATSADKCKKHKSSGSSGWIPKMSRWSETTASSVFRGFRSSGRTSARKGIEASPPSRSGSDLVDYDENDPYNADKILSRYPHDLNRHYDAIEPPMSLVPPEDPKFKAHRDSLNLQHPQPRQGPTDRYQTALESQADNFGTMSRKSTECNSPAGFRRTPVQQNHRHSGIRSPMSDASIPKNSCCNQPPPRPPKEPFDLERPPKSRNNNRTPAQESVTHDPCDRPRSAARSLCAFQCIPTRRLTGPRTMSGPSSHYDTCSQSPGNETPRRNRNRETFGSRMSYHNDECDAN</sequence>
<feature type="compositionally biased region" description="Polar residues" evidence="1">
    <location>
        <begin position="1402"/>
        <end position="1412"/>
    </location>
</feature>
<feature type="region of interest" description="Disordered" evidence="1">
    <location>
        <begin position="1376"/>
        <end position="1564"/>
    </location>
</feature>
<proteinExistence type="predicted"/>
<feature type="compositionally biased region" description="Low complexity" evidence="1">
    <location>
        <begin position="1528"/>
        <end position="1541"/>
    </location>
</feature>
<feature type="compositionally biased region" description="Basic and acidic residues" evidence="1">
    <location>
        <begin position="1762"/>
        <end position="1786"/>
    </location>
</feature>
<feature type="compositionally biased region" description="Polar residues" evidence="1">
    <location>
        <begin position="1630"/>
        <end position="1646"/>
    </location>
</feature>
<feature type="compositionally biased region" description="Basic and acidic residues" evidence="1">
    <location>
        <begin position="932"/>
        <end position="943"/>
    </location>
</feature>
<feature type="compositionally biased region" description="Polar residues" evidence="1">
    <location>
        <begin position="1745"/>
        <end position="1760"/>
    </location>
</feature>
<feature type="compositionally biased region" description="Basic and acidic residues" evidence="1">
    <location>
        <begin position="1420"/>
        <end position="1432"/>
    </location>
</feature>